<dbReference type="EMBL" id="QLYX01000024">
    <property type="protein sequence ID" value="RAY10825.1"/>
    <property type="molecule type" value="Genomic_DNA"/>
</dbReference>
<dbReference type="SUPFAM" id="SSF54106">
    <property type="entry name" value="LysM domain"/>
    <property type="match status" value="1"/>
</dbReference>
<dbReference type="PROSITE" id="PS51782">
    <property type="entry name" value="LYSM"/>
    <property type="match status" value="1"/>
</dbReference>
<sequence length="97" mass="10481">MRLTRRGRVVLVAAVAALLVVAFWLTAGRGARAGDDVRQGPPTGVRTVVVDGDDTLWAIAARARPNRDPRVTVHLIRELNGLSGSIIRPGQRLIVPR</sequence>
<dbReference type="CDD" id="cd00118">
    <property type="entry name" value="LysM"/>
    <property type="match status" value="1"/>
</dbReference>
<gene>
    <name evidence="2" type="ORF">DPM19_33190</name>
</gene>
<dbReference type="AlphaFoldDB" id="A0A365GVM8"/>
<evidence type="ECO:0000313" key="2">
    <source>
        <dbReference type="EMBL" id="RAY10825.1"/>
    </source>
</evidence>
<dbReference type="InterPro" id="IPR018392">
    <property type="entry name" value="LysM"/>
</dbReference>
<name>A0A365GVM8_9ACTN</name>
<feature type="domain" description="LysM" evidence="1">
    <location>
        <begin position="46"/>
        <end position="95"/>
    </location>
</feature>
<dbReference type="SMART" id="SM00257">
    <property type="entry name" value="LysM"/>
    <property type="match status" value="1"/>
</dbReference>
<reference evidence="2 3" key="1">
    <citation type="submission" date="2018-06" db="EMBL/GenBank/DDBJ databases">
        <title>Actinomadura craniellae sp. nov. isolated from marine sponge Craniella sp.</title>
        <authorList>
            <person name="Li L."/>
            <person name="Xu Q.H."/>
            <person name="Lin H.W."/>
            <person name="Lu Y.H."/>
        </authorList>
    </citation>
    <scope>NUCLEOTIDE SEQUENCE [LARGE SCALE GENOMIC DNA]</scope>
    <source>
        <strain evidence="2 3">LHW63021</strain>
    </source>
</reference>
<dbReference type="InterPro" id="IPR036779">
    <property type="entry name" value="LysM_dom_sf"/>
</dbReference>
<keyword evidence="3" id="KW-1185">Reference proteome</keyword>
<dbReference type="Pfam" id="PF01476">
    <property type="entry name" value="LysM"/>
    <property type="match status" value="1"/>
</dbReference>
<dbReference type="Gene3D" id="3.10.350.10">
    <property type="entry name" value="LysM domain"/>
    <property type="match status" value="1"/>
</dbReference>
<dbReference type="Proteomes" id="UP000251891">
    <property type="component" value="Unassembled WGS sequence"/>
</dbReference>
<proteinExistence type="predicted"/>
<evidence type="ECO:0000313" key="3">
    <source>
        <dbReference type="Proteomes" id="UP000251891"/>
    </source>
</evidence>
<protein>
    <submittedName>
        <fullName evidence="2">LysM peptidoglycan-binding domain-containing protein</fullName>
    </submittedName>
</protein>
<evidence type="ECO:0000259" key="1">
    <source>
        <dbReference type="PROSITE" id="PS51782"/>
    </source>
</evidence>
<comment type="caution">
    <text evidence="2">The sequence shown here is derived from an EMBL/GenBank/DDBJ whole genome shotgun (WGS) entry which is preliminary data.</text>
</comment>
<organism evidence="2 3">
    <name type="scientific">Actinomadura craniellae</name>
    <dbReference type="NCBI Taxonomy" id="2231787"/>
    <lineage>
        <taxon>Bacteria</taxon>
        <taxon>Bacillati</taxon>
        <taxon>Actinomycetota</taxon>
        <taxon>Actinomycetes</taxon>
        <taxon>Streptosporangiales</taxon>
        <taxon>Thermomonosporaceae</taxon>
        <taxon>Actinomadura</taxon>
    </lineage>
</organism>
<accession>A0A365GVM8</accession>